<evidence type="ECO:0000259" key="10">
    <source>
        <dbReference type="Pfam" id="PF14748"/>
    </source>
</evidence>
<evidence type="ECO:0000313" key="12">
    <source>
        <dbReference type="Proteomes" id="UP000192391"/>
    </source>
</evidence>
<dbReference type="Pfam" id="PF03807">
    <property type="entry name" value="F420_oxidored"/>
    <property type="match status" value="1"/>
</dbReference>
<organism evidence="11 12">
    <name type="scientific">Eubacterium limosum</name>
    <dbReference type="NCBI Taxonomy" id="1736"/>
    <lineage>
        <taxon>Bacteria</taxon>
        <taxon>Bacillati</taxon>
        <taxon>Bacillota</taxon>
        <taxon>Clostridia</taxon>
        <taxon>Eubacteriales</taxon>
        <taxon>Eubacteriaceae</taxon>
        <taxon>Eubacterium</taxon>
    </lineage>
</organism>
<feature type="domain" description="Pyrroline-5-carboxylate reductase dimerisation" evidence="10">
    <location>
        <begin position="164"/>
        <end position="259"/>
    </location>
</feature>
<feature type="domain" description="Pyrroline-5-carboxylate reductase catalytic N-terminal" evidence="9">
    <location>
        <begin position="7"/>
        <end position="100"/>
    </location>
</feature>
<reference evidence="12" key="1">
    <citation type="journal article" date="2017" name="Sci. Rep.">
        <title>Determination of the Genome and Primary Transcriptome of Syngas Fermenting Eubacterium limosum ATCC 8486.</title>
        <authorList>
            <person name="Song Y."/>
            <person name="Shin J."/>
            <person name="Jeong Y."/>
            <person name="Jin S."/>
            <person name="Lee J.K."/>
            <person name="Kim D.R."/>
            <person name="Kim S.C."/>
            <person name="Cho S."/>
            <person name="Cho B.K."/>
        </authorList>
    </citation>
    <scope>NUCLEOTIDE SEQUENCE [LARGE SCALE GENOMIC DNA]</scope>
    <source>
        <strain evidence="12">ATCC 8486</strain>
    </source>
</reference>
<evidence type="ECO:0000313" key="11">
    <source>
        <dbReference type="EMBL" id="ARD66476.1"/>
    </source>
</evidence>
<dbReference type="Proteomes" id="UP000192391">
    <property type="component" value="Chromosome"/>
</dbReference>
<proteinExistence type="inferred from homology"/>
<evidence type="ECO:0000256" key="8">
    <source>
        <dbReference type="PIRSR" id="PIRSR000193-1"/>
    </source>
</evidence>
<dbReference type="GO" id="GO:0055129">
    <property type="term" value="P:L-proline biosynthetic process"/>
    <property type="evidence" value="ECO:0007669"/>
    <property type="project" value="UniProtKB-UniRule"/>
</dbReference>
<dbReference type="SUPFAM" id="SSF48179">
    <property type="entry name" value="6-phosphogluconate dehydrogenase C-terminal domain-like"/>
    <property type="match status" value="1"/>
</dbReference>
<evidence type="ECO:0000256" key="7">
    <source>
        <dbReference type="NCBIfam" id="TIGR00112"/>
    </source>
</evidence>
<dbReference type="PIRSF" id="PIRSF000193">
    <property type="entry name" value="Pyrrol-5-carb_rd"/>
    <property type="match status" value="1"/>
</dbReference>
<protein>
    <recommendedName>
        <fullName evidence="6 7">Pyrroline-5-carboxylate reductase</fullName>
        <shortName evidence="6">P5C reductase</shortName>
        <shortName evidence="6">P5CR</shortName>
        <ecNumber evidence="6 7">1.5.1.2</ecNumber>
    </recommendedName>
    <alternativeName>
        <fullName evidence="6">PCA reductase</fullName>
    </alternativeName>
</protein>
<accession>A0AAC9W3N8</accession>
<dbReference type="InterPro" id="IPR008927">
    <property type="entry name" value="6-PGluconate_DH-like_C_sf"/>
</dbReference>
<evidence type="ECO:0000256" key="6">
    <source>
        <dbReference type="HAMAP-Rule" id="MF_01925"/>
    </source>
</evidence>
<dbReference type="PANTHER" id="PTHR11645">
    <property type="entry name" value="PYRROLINE-5-CARBOXYLATE REDUCTASE"/>
    <property type="match status" value="1"/>
</dbReference>
<keyword evidence="6" id="KW-0028">Amino-acid biosynthesis</keyword>
<dbReference type="AlphaFoldDB" id="A0AAC9W3N8"/>
<dbReference type="EC" id="1.5.1.2" evidence="6 7"/>
<dbReference type="KEGG" id="elim:B2M23_13430"/>
<keyword evidence="6" id="KW-0963">Cytoplasm</keyword>
<dbReference type="NCBIfam" id="TIGR00112">
    <property type="entry name" value="proC"/>
    <property type="match status" value="1"/>
</dbReference>
<keyword evidence="2 6" id="KW-0641">Proline biosynthesis</keyword>
<dbReference type="InterPro" id="IPR029036">
    <property type="entry name" value="P5CR_dimer"/>
</dbReference>
<dbReference type="HAMAP" id="MF_01925">
    <property type="entry name" value="P5C_reductase"/>
    <property type="match status" value="1"/>
</dbReference>
<evidence type="ECO:0000256" key="5">
    <source>
        <dbReference type="ARBA" id="ARBA00058118"/>
    </source>
</evidence>
<dbReference type="InterPro" id="IPR036291">
    <property type="entry name" value="NAD(P)-bd_dom_sf"/>
</dbReference>
<comment type="catalytic activity">
    <reaction evidence="6">
        <text>L-proline + NAD(+) = (S)-1-pyrroline-5-carboxylate + NADH + 2 H(+)</text>
        <dbReference type="Rhea" id="RHEA:14105"/>
        <dbReference type="ChEBI" id="CHEBI:15378"/>
        <dbReference type="ChEBI" id="CHEBI:17388"/>
        <dbReference type="ChEBI" id="CHEBI:57540"/>
        <dbReference type="ChEBI" id="CHEBI:57945"/>
        <dbReference type="ChEBI" id="CHEBI:60039"/>
        <dbReference type="EC" id="1.5.1.2"/>
    </reaction>
</comment>
<evidence type="ECO:0000256" key="4">
    <source>
        <dbReference type="ARBA" id="ARBA00023002"/>
    </source>
</evidence>
<comment type="pathway">
    <text evidence="6">Amino-acid biosynthesis; L-proline biosynthesis; L-proline from L-glutamate 5-semialdehyde: step 1/1.</text>
</comment>
<name>A0AAC9W3N8_EUBLI</name>
<evidence type="ECO:0000256" key="3">
    <source>
        <dbReference type="ARBA" id="ARBA00022857"/>
    </source>
</evidence>
<dbReference type="SUPFAM" id="SSF51735">
    <property type="entry name" value="NAD(P)-binding Rossmann-fold domains"/>
    <property type="match status" value="1"/>
</dbReference>
<dbReference type="Gene3D" id="1.10.3730.10">
    <property type="entry name" value="ProC C-terminal domain-like"/>
    <property type="match status" value="1"/>
</dbReference>
<dbReference type="InterPro" id="IPR028939">
    <property type="entry name" value="P5C_Rdtase_cat_N"/>
</dbReference>
<keyword evidence="4 6" id="KW-0560">Oxidoreductase</keyword>
<dbReference type="Gene3D" id="3.40.50.720">
    <property type="entry name" value="NAD(P)-binding Rossmann-like Domain"/>
    <property type="match status" value="1"/>
</dbReference>
<evidence type="ECO:0000256" key="2">
    <source>
        <dbReference type="ARBA" id="ARBA00022650"/>
    </source>
</evidence>
<comment type="catalytic activity">
    <reaction evidence="6">
        <text>L-proline + NADP(+) = (S)-1-pyrroline-5-carboxylate + NADPH + 2 H(+)</text>
        <dbReference type="Rhea" id="RHEA:14109"/>
        <dbReference type="ChEBI" id="CHEBI:15378"/>
        <dbReference type="ChEBI" id="CHEBI:17388"/>
        <dbReference type="ChEBI" id="CHEBI:57783"/>
        <dbReference type="ChEBI" id="CHEBI:58349"/>
        <dbReference type="ChEBI" id="CHEBI:60039"/>
        <dbReference type="EC" id="1.5.1.2"/>
    </reaction>
</comment>
<dbReference type="FunFam" id="1.10.3730.10:FF:000001">
    <property type="entry name" value="Pyrroline-5-carboxylate reductase"/>
    <property type="match status" value="1"/>
</dbReference>
<feature type="binding site" evidence="8">
    <location>
        <begin position="10"/>
        <end position="15"/>
    </location>
    <ligand>
        <name>NADP(+)</name>
        <dbReference type="ChEBI" id="CHEBI:58349"/>
    </ligand>
</feature>
<comment type="subcellular location">
    <subcellularLocation>
        <location evidence="6">Cytoplasm</location>
    </subcellularLocation>
</comment>
<gene>
    <name evidence="6" type="primary">proC</name>
    <name evidence="11" type="ORF">B2M23_13430</name>
</gene>
<evidence type="ECO:0000259" key="9">
    <source>
        <dbReference type="Pfam" id="PF03807"/>
    </source>
</evidence>
<dbReference type="GO" id="GO:0004735">
    <property type="term" value="F:pyrroline-5-carboxylate reductase activity"/>
    <property type="evidence" value="ECO:0007669"/>
    <property type="project" value="UniProtKB-UniRule"/>
</dbReference>
<comment type="function">
    <text evidence="5 6">Catalyzes the reduction of 1-pyrroline-5-carboxylate (PCA) to L-proline.</text>
</comment>
<dbReference type="PANTHER" id="PTHR11645:SF0">
    <property type="entry name" value="PYRROLINE-5-CARBOXYLATE REDUCTASE 3"/>
    <property type="match status" value="1"/>
</dbReference>
<feature type="binding site" evidence="8">
    <location>
        <begin position="72"/>
        <end position="75"/>
    </location>
    <ligand>
        <name>NADP(+)</name>
        <dbReference type="ChEBI" id="CHEBI:58349"/>
    </ligand>
</feature>
<dbReference type="Pfam" id="PF14748">
    <property type="entry name" value="P5CR_dimer"/>
    <property type="match status" value="1"/>
</dbReference>
<evidence type="ECO:0000256" key="1">
    <source>
        <dbReference type="ARBA" id="ARBA00005525"/>
    </source>
</evidence>
<comment type="similarity">
    <text evidence="1 6">Belongs to the pyrroline-5-carboxylate reductase family.</text>
</comment>
<dbReference type="EMBL" id="CP019962">
    <property type="protein sequence ID" value="ARD66476.1"/>
    <property type="molecule type" value="Genomic_DNA"/>
</dbReference>
<dbReference type="RefSeq" id="WP_038350744.1">
    <property type="nucleotide sequence ID" value="NZ_CP019962.1"/>
</dbReference>
<keyword evidence="3 6" id="KW-0521">NADP</keyword>
<dbReference type="GO" id="GO:0005737">
    <property type="term" value="C:cytoplasm"/>
    <property type="evidence" value="ECO:0007669"/>
    <property type="project" value="UniProtKB-SubCell"/>
</dbReference>
<sequence>MNEQINIGFIGYGNMAQAIAKGLIGAKVCASGQIFACAGHYDKLCKNAEELGINAVKTAKELVGKVDFVILAVKPHQIESVTRPVVNELEHKVVISIAAGYTFEDYERLLNPGTHHISTIPNTPVSVGEGILVCEEKHSLSQEEFNLFKELFSKIALVELVDSSQLSIAGTVSGCAPAYTAMYLEALADAGVKHGLARKTAYRLAAKMITGTGRLYLENETHPGIMKDAVCSPGGTTIKGVASLEESGFRGAVIKAIDTVEGEQ</sequence>
<dbReference type="InterPro" id="IPR000304">
    <property type="entry name" value="Pyrroline-COOH_reductase"/>
</dbReference>